<evidence type="ECO:0000313" key="10">
    <source>
        <dbReference type="EMBL" id="THG89660.1"/>
    </source>
</evidence>
<feature type="transmembrane region" description="Helical" evidence="7">
    <location>
        <begin position="354"/>
        <end position="373"/>
    </location>
</feature>
<dbReference type="Pfam" id="PF07690">
    <property type="entry name" value="MFS_1"/>
    <property type="match status" value="1"/>
</dbReference>
<dbReference type="InterPro" id="IPR036259">
    <property type="entry name" value="MFS_trans_sf"/>
</dbReference>
<evidence type="ECO:0000313" key="11">
    <source>
        <dbReference type="Proteomes" id="UP000297014"/>
    </source>
</evidence>
<feature type="transmembrane region" description="Helical" evidence="7">
    <location>
        <begin position="7"/>
        <end position="30"/>
    </location>
</feature>
<evidence type="ECO:0000256" key="7">
    <source>
        <dbReference type="SAM" id="Phobius"/>
    </source>
</evidence>
<dbReference type="InterPro" id="IPR001958">
    <property type="entry name" value="Tet-R_TetA/multi-R_MdtG-like"/>
</dbReference>
<dbReference type="InterPro" id="IPR050189">
    <property type="entry name" value="MFS_Efflux_Transporters"/>
</dbReference>
<feature type="transmembrane region" description="Helical" evidence="7">
    <location>
        <begin position="267"/>
        <end position="285"/>
    </location>
</feature>
<keyword evidence="4 7" id="KW-0812">Transmembrane</keyword>
<dbReference type="PRINTS" id="PR01035">
    <property type="entry name" value="TCRTETA"/>
</dbReference>
<comment type="subcellular location">
    <subcellularLocation>
        <location evidence="1">Cell membrane</location>
        <topology evidence="1">Multi-pass membrane protein</topology>
    </subcellularLocation>
</comment>
<feature type="transmembrane region" description="Helical" evidence="7">
    <location>
        <begin position="156"/>
        <end position="178"/>
    </location>
</feature>
<dbReference type="SUPFAM" id="SSF103473">
    <property type="entry name" value="MFS general substrate transporter"/>
    <property type="match status" value="1"/>
</dbReference>
<dbReference type="Proteomes" id="UP000297014">
    <property type="component" value="Unassembled WGS sequence"/>
</dbReference>
<dbReference type="AlphaFoldDB" id="J8TL30"/>
<name>J8TL30_ALKAL</name>
<sequence length="398" mass="43043">MDKRVYLLTIVSFVVGLVELILGGILDLVAVDLEVSLGKVGMLISIFSLVFAIFGPILLTATAKVERKKLTLISLLIFFLANLLAIFSTGYFMLMIARIISAMSGSLLIALCVTIASNIVLKQYRARAIGIVFMGISASLVLGVPIGLMLGNAFGWRAPFLMITILTAISFIGIYFFMERMNPKPSISLKEQLKTLKNGKLLLIQLTSFLFLAGHLTLYAYLTPFLQMTMGLDGTWISLMYLIFGIAAIIGGGVGGMLSDRFGPQKTIIGIIIVFALSLFTIPYTTSVLPLFLLVMMAWSMLSWAITPAIQSYLIASAPETSDIQQSLNNSALHFGIAFGSMIGGVVIERATVEMNATVGGVLVLVSLLIISLTMKAKKQNAVSGDFTSEAMKEYKAN</sequence>
<keyword evidence="5 7" id="KW-1133">Transmembrane helix</keyword>
<evidence type="ECO:0000259" key="8">
    <source>
        <dbReference type="PROSITE" id="PS50850"/>
    </source>
</evidence>
<evidence type="ECO:0000256" key="2">
    <source>
        <dbReference type="ARBA" id="ARBA00022448"/>
    </source>
</evidence>
<feature type="transmembrane region" description="Helical" evidence="7">
    <location>
        <begin position="128"/>
        <end position="150"/>
    </location>
</feature>
<feature type="transmembrane region" description="Helical" evidence="7">
    <location>
        <begin position="234"/>
        <end position="255"/>
    </location>
</feature>
<organism evidence="9">
    <name type="scientific">Alkalihalobacillus alcalophilus ATCC 27647 = CGMCC 1.3604</name>
    <dbReference type="NCBI Taxonomy" id="1218173"/>
    <lineage>
        <taxon>Bacteria</taxon>
        <taxon>Bacillati</taxon>
        <taxon>Bacillota</taxon>
        <taxon>Bacilli</taxon>
        <taxon>Bacillales</taxon>
        <taxon>Bacillaceae</taxon>
        <taxon>Alkalihalobacillus</taxon>
    </lineage>
</organism>
<dbReference type="PANTHER" id="PTHR43124:SF10">
    <property type="entry name" value="PURINE EFFLUX PUMP PBUE"/>
    <property type="match status" value="1"/>
</dbReference>
<accession>J8TL30</accession>
<reference evidence="9" key="1">
    <citation type="submission" date="2012-07" db="EMBL/GenBank/DDBJ databases">
        <title>A Draft Genome for Bacillus alcalophilus strain ATCC 27647.</title>
        <authorList>
            <person name="Attie O."/>
            <person name="Jayaprakash A."/>
            <person name="Sachidanandam R."/>
            <person name="Shah H."/>
            <person name="Paulsen I."/>
            <person name="Morino M."/>
            <person name="Ito M."/>
            <person name="Krulwich T."/>
        </authorList>
    </citation>
    <scope>NUCLEOTIDE SEQUENCE</scope>
    <source>
        <strain evidence="9">ATCC 27647</strain>
    </source>
</reference>
<dbReference type="InterPro" id="IPR020846">
    <property type="entry name" value="MFS_dom"/>
</dbReference>
<dbReference type="InterPro" id="IPR011701">
    <property type="entry name" value="MFS"/>
</dbReference>
<evidence type="ECO:0000256" key="1">
    <source>
        <dbReference type="ARBA" id="ARBA00004651"/>
    </source>
</evidence>
<reference evidence="10 11" key="2">
    <citation type="submission" date="2014-01" db="EMBL/GenBank/DDBJ databases">
        <title>Draft genome sequencing of Bacillus alcalophilus CGMCC 1.3604.</title>
        <authorList>
            <person name="Yang J."/>
            <person name="Diao L."/>
            <person name="Yang S."/>
        </authorList>
    </citation>
    <scope>NUCLEOTIDE SEQUENCE [LARGE SCALE GENOMIC DNA]</scope>
    <source>
        <strain evidence="10 11">CGMCC 1.3604</strain>
    </source>
</reference>
<dbReference type="CDD" id="cd17324">
    <property type="entry name" value="MFS_NepI_like"/>
    <property type="match status" value="1"/>
</dbReference>
<proteinExistence type="predicted"/>
<evidence type="ECO:0000256" key="3">
    <source>
        <dbReference type="ARBA" id="ARBA00022475"/>
    </source>
</evidence>
<dbReference type="EMBL" id="JALP01000204">
    <property type="protein sequence ID" value="THG89660.1"/>
    <property type="molecule type" value="Genomic_DNA"/>
</dbReference>
<gene>
    <name evidence="10" type="ORF">AJ85_15730</name>
    <name evidence="9" type="ORF">BalcAV1505</name>
</gene>
<feature type="transmembrane region" description="Helical" evidence="7">
    <location>
        <begin position="70"/>
        <end position="93"/>
    </location>
</feature>
<dbReference type="EMBL" id="JX399322">
    <property type="protein sequence ID" value="AFV25745.1"/>
    <property type="molecule type" value="Genomic_DNA"/>
</dbReference>
<dbReference type="PANTHER" id="PTHR43124">
    <property type="entry name" value="PURINE EFFLUX PUMP PBUE"/>
    <property type="match status" value="1"/>
</dbReference>
<evidence type="ECO:0000313" key="9">
    <source>
        <dbReference type="EMBL" id="AFV25745.1"/>
    </source>
</evidence>
<feature type="transmembrane region" description="Helical" evidence="7">
    <location>
        <begin position="42"/>
        <end position="63"/>
    </location>
</feature>
<protein>
    <submittedName>
        <fullName evidence="10">Major facilitator transporter</fullName>
    </submittedName>
    <submittedName>
        <fullName evidence="9">Multidrug efflux transporter</fullName>
    </submittedName>
</protein>
<evidence type="ECO:0000256" key="5">
    <source>
        <dbReference type="ARBA" id="ARBA00022989"/>
    </source>
</evidence>
<keyword evidence="6 7" id="KW-0472">Membrane</keyword>
<evidence type="ECO:0000256" key="4">
    <source>
        <dbReference type="ARBA" id="ARBA00022692"/>
    </source>
</evidence>
<dbReference type="RefSeq" id="WP_004427453.1">
    <property type="nucleotide sequence ID" value="NZ_ALPT02000002.1"/>
</dbReference>
<feature type="transmembrane region" description="Helical" evidence="7">
    <location>
        <begin position="99"/>
        <end position="121"/>
    </location>
</feature>
<keyword evidence="2" id="KW-0813">Transport</keyword>
<evidence type="ECO:0000256" key="6">
    <source>
        <dbReference type="ARBA" id="ARBA00023136"/>
    </source>
</evidence>
<dbReference type="GO" id="GO:0005886">
    <property type="term" value="C:plasma membrane"/>
    <property type="evidence" value="ECO:0007669"/>
    <property type="project" value="UniProtKB-SubCell"/>
</dbReference>
<feature type="domain" description="Major facilitator superfamily (MFS) profile" evidence="8">
    <location>
        <begin position="4"/>
        <end position="379"/>
    </location>
</feature>
<dbReference type="OrthoDB" id="2727100at2"/>
<dbReference type="GO" id="GO:0022857">
    <property type="term" value="F:transmembrane transporter activity"/>
    <property type="evidence" value="ECO:0007669"/>
    <property type="project" value="InterPro"/>
</dbReference>
<feature type="transmembrane region" description="Helical" evidence="7">
    <location>
        <begin position="199"/>
        <end position="222"/>
    </location>
</feature>
<keyword evidence="3" id="KW-1003">Cell membrane</keyword>
<dbReference type="Gene3D" id="1.20.1250.20">
    <property type="entry name" value="MFS general substrate transporter like domains"/>
    <property type="match status" value="2"/>
</dbReference>
<dbReference type="PROSITE" id="PS50850">
    <property type="entry name" value="MFS"/>
    <property type="match status" value="1"/>
</dbReference>